<keyword evidence="4" id="KW-0547">Nucleotide-binding</keyword>
<proteinExistence type="inferred from homology"/>
<dbReference type="STRING" id="1227549.SAMN05444007_10148"/>
<dbReference type="RefSeq" id="WP_092361368.1">
    <property type="nucleotide sequence ID" value="NZ_BMGV01000001.1"/>
</dbReference>
<accession>A0A1H6Q8Q0</accession>
<dbReference type="PANTHER" id="PTHR43776">
    <property type="entry name" value="TRANSPORT ATP-BINDING PROTEIN"/>
    <property type="match status" value="1"/>
</dbReference>
<evidence type="ECO:0000313" key="7">
    <source>
        <dbReference type="EMBL" id="SEI40133.1"/>
    </source>
</evidence>
<dbReference type="InterPro" id="IPR013563">
    <property type="entry name" value="Oligopep_ABC_C"/>
</dbReference>
<dbReference type="PROSITE" id="PS00211">
    <property type="entry name" value="ABC_TRANSPORTER_1"/>
    <property type="match status" value="1"/>
</dbReference>
<evidence type="ECO:0000256" key="4">
    <source>
        <dbReference type="ARBA" id="ARBA00022741"/>
    </source>
</evidence>
<dbReference type="EMBL" id="FNYD01000001">
    <property type="protein sequence ID" value="SEI40133.1"/>
    <property type="molecule type" value="Genomic_DNA"/>
</dbReference>
<dbReference type="PANTHER" id="PTHR43776:SF7">
    <property type="entry name" value="D,D-DIPEPTIDE TRANSPORT ATP-BINDING PROTEIN DDPF-RELATED"/>
    <property type="match status" value="1"/>
</dbReference>
<keyword evidence="5 7" id="KW-0067">ATP-binding</keyword>
<evidence type="ECO:0000256" key="3">
    <source>
        <dbReference type="ARBA" id="ARBA00022448"/>
    </source>
</evidence>
<keyword evidence="8" id="KW-1185">Reference proteome</keyword>
<dbReference type="GO" id="GO:0015833">
    <property type="term" value="P:peptide transport"/>
    <property type="evidence" value="ECO:0007669"/>
    <property type="project" value="InterPro"/>
</dbReference>
<dbReference type="AlphaFoldDB" id="A0A1H6Q8Q0"/>
<dbReference type="InterPro" id="IPR003593">
    <property type="entry name" value="AAA+_ATPase"/>
</dbReference>
<dbReference type="InterPro" id="IPR027417">
    <property type="entry name" value="P-loop_NTPase"/>
</dbReference>
<dbReference type="NCBIfam" id="TIGR01727">
    <property type="entry name" value="oligo_HPY"/>
    <property type="match status" value="1"/>
</dbReference>
<dbReference type="SUPFAM" id="SSF52540">
    <property type="entry name" value="P-loop containing nucleoside triphosphate hydrolases"/>
    <property type="match status" value="1"/>
</dbReference>
<feature type="domain" description="ABC transporter" evidence="6">
    <location>
        <begin position="7"/>
        <end position="253"/>
    </location>
</feature>
<dbReference type="CDD" id="cd03257">
    <property type="entry name" value="ABC_NikE_OppD_transporters"/>
    <property type="match status" value="1"/>
</dbReference>
<dbReference type="GO" id="GO:0055085">
    <property type="term" value="P:transmembrane transport"/>
    <property type="evidence" value="ECO:0007669"/>
    <property type="project" value="UniProtKB-ARBA"/>
</dbReference>
<name>A0A1H6Q8Q0_9RHOB</name>
<gene>
    <name evidence="7" type="ORF">SAMN05444007_10148</name>
</gene>
<dbReference type="Pfam" id="PF08352">
    <property type="entry name" value="oligo_HPY"/>
    <property type="match status" value="1"/>
</dbReference>
<dbReference type="Proteomes" id="UP000199379">
    <property type="component" value="Unassembled WGS sequence"/>
</dbReference>
<protein>
    <submittedName>
        <fullName evidence="7">Peptide/nickel transport system ATP-binding protein</fullName>
    </submittedName>
</protein>
<reference evidence="7 8" key="1">
    <citation type="submission" date="2016-10" db="EMBL/GenBank/DDBJ databases">
        <authorList>
            <person name="de Groot N.N."/>
        </authorList>
    </citation>
    <scope>NUCLEOTIDE SEQUENCE [LARGE SCALE GENOMIC DNA]</scope>
    <source>
        <strain evidence="7 8">DSM 29340</strain>
    </source>
</reference>
<dbReference type="GO" id="GO:0016887">
    <property type="term" value="F:ATP hydrolysis activity"/>
    <property type="evidence" value="ECO:0007669"/>
    <property type="project" value="InterPro"/>
</dbReference>
<comment type="subcellular location">
    <subcellularLocation>
        <location evidence="1">Cell inner membrane</location>
        <topology evidence="1">Peripheral membrane protein</topology>
    </subcellularLocation>
</comment>
<sequence length="326" mass="35014">MSDDPILSVDDVQVSFPVGGLASRSAILGVAGVSFQVRPGETFALVGESGSGKTTLARAINGLQEISAGSITFEGGRIDRLGKREMKPIRKRMSMMFQDPVGSLSPRMTVGDLVTEPYRIHGSDGRDLRAETERLLSLVGLPANFASRYPHQLSGGQARRVGVARAIALDPALVIADEPTAGLDVSVQGEVLNLLNDLRERLGLAMVIITHNLHVVHHVADRTAVMYLGRFVEKGETEAMFSAPCHPYTAALLSANPEPDPDKVHDRITLPAEVPSLLSRPSGCEFHTRCPWAQETCKTVPPPPGDVTCHFPLAPGARPPELESAR</sequence>
<dbReference type="InterPro" id="IPR003439">
    <property type="entry name" value="ABC_transporter-like_ATP-bd"/>
</dbReference>
<dbReference type="Pfam" id="PF00005">
    <property type="entry name" value="ABC_tran"/>
    <property type="match status" value="1"/>
</dbReference>
<dbReference type="GO" id="GO:0005886">
    <property type="term" value="C:plasma membrane"/>
    <property type="evidence" value="ECO:0007669"/>
    <property type="project" value="UniProtKB-SubCell"/>
</dbReference>
<evidence type="ECO:0000313" key="8">
    <source>
        <dbReference type="Proteomes" id="UP000199379"/>
    </source>
</evidence>
<evidence type="ECO:0000259" key="6">
    <source>
        <dbReference type="PROSITE" id="PS50893"/>
    </source>
</evidence>
<dbReference type="OrthoDB" id="9802264at2"/>
<dbReference type="InterPro" id="IPR017871">
    <property type="entry name" value="ABC_transporter-like_CS"/>
</dbReference>
<dbReference type="FunFam" id="3.40.50.300:FF:000016">
    <property type="entry name" value="Oligopeptide ABC transporter ATP-binding component"/>
    <property type="match status" value="1"/>
</dbReference>
<comment type="similarity">
    <text evidence="2">Belongs to the ABC transporter superfamily.</text>
</comment>
<dbReference type="InterPro" id="IPR050319">
    <property type="entry name" value="ABC_transp_ATP-bind"/>
</dbReference>
<keyword evidence="3" id="KW-0813">Transport</keyword>
<evidence type="ECO:0000256" key="2">
    <source>
        <dbReference type="ARBA" id="ARBA00005417"/>
    </source>
</evidence>
<organism evidence="7 8">
    <name type="scientific">Cribrihabitans marinus</name>
    <dbReference type="NCBI Taxonomy" id="1227549"/>
    <lineage>
        <taxon>Bacteria</taxon>
        <taxon>Pseudomonadati</taxon>
        <taxon>Pseudomonadota</taxon>
        <taxon>Alphaproteobacteria</taxon>
        <taxon>Rhodobacterales</taxon>
        <taxon>Paracoccaceae</taxon>
        <taxon>Cribrihabitans</taxon>
    </lineage>
</organism>
<evidence type="ECO:0000256" key="5">
    <source>
        <dbReference type="ARBA" id="ARBA00022840"/>
    </source>
</evidence>
<dbReference type="Gene3D" id="3.40.50.300">
    <property type="entry name" value="P-loop containing nucleotide triphosphate hydrolases"/>
    <property type="match status" value="1"/>
</dbReference>
<dbReference type="GO" id="GO:0005524">
    <property type="term" value="F:ATP binding"/>
    <property type="evidence" value="ECO:0007669"/>
    <property type="project" value="UniProtKB-KW"/>
</dbReference>
<evidence type="ECO:0000256" key="1">
    <source>
        <dbReference type="ARBA" id="ARBA00004417"/>
    </source>
</evidence>
<dbReference type="PROSITE" id="PS50893">
    <property type="entry name" value="ABC_TRANSPORTER_2"/>
    <property type="match status" value="1"/>
</dbReference>
<dbReference type="SMART" id="SM00382">
    <property type="entry name" value="AAA"/>
    <property type="match status" value="1"/>
</dbReference>